<gene>
    <name evidence="1" type="ORF">METZ01_LOCUS117602</name>
</gene>
<feature type="non-terminal residue" evidence="1">
    <location>
        <position position="1"/>
    </location>
</feature>
<dbReference type="AlphaFoldDB" id="A0A381XJ25"/>
<sequence>WGMPKVAHDWVLIIDSDERCSDELKNEIQRILSKDSISVDGYWISIITKYFGKLQYHDRSLGHSGMRLVRKGMVNNYVLKRVHSKLVIKNAGKIKNRNAFLIHEPIRDFHDHFKKMIRYSEWTAADMYEDGVRAKWYHFTFRPIFKFIIHYFFKLGFLDGLRGLILCQIGAISVFMKYYKLYFLSRELSKK</sequence>
<name>A0A381XJ25_9ZZZZ</name>
<accession>A0A381XJ25</accession>
<proteinExistence type="predicted"/>
<evidence type="ECO:0000313" key="1">
    <source>
        <dbReference type="EMBL" id="SVA64748.1"/>
    </source>
</evidence>
<dbReference type="EMBL" id="UINC01015362">
    <property type="protein sequence ID" value="SVA64748.1"/>
    <property type="molecule type" value="Genomic_DNA"/>
</dbReference>
<evidence type="ECO:0008006" key="2">
    <source>
        <dbReference type="Google" id="ProtNLM"/>
    </source>
</evidence>
<protein>
    <recommendedName>
        <fullName evidence="2">Glycosyltransferase 2-like domain-containing protein</fullName>
    </recommendedName>
</protein>
<reference evidence="1" key="1">
    <citation type="submission" date="2018-05" db="EMBL/GenBank/DDBJ databases">
        <authorList>
            <person name="Lanie J.A."/>
            <person name="Ng W.-L."/>
            <person name="Kazmierczak K.M."/>
            <person name="Andrzejewski T.M."/>
            <person name="Davidsen T.M."/>
            <person name="Wayne K.J."/>
            <person name="Tettelin H."/>
            <person name="Glass J.I."/>
            <person name="Rusch D."/>
            <person name="Podicherti R."/>
            <person name="Tsui H.-C.T."/>
            <person name="Winkler M.E."/>
        </authorList>
    </citation>
    <scope>NUCLEOTIDE SEQUENCE</scope>
</reference>
<organism evidence="1">
    <name type="scientific">marine metagenome</name>
    <dbReference type="NCBI Taxonomy" id="408172"/>
    <lineage>
        <taxon>unclassified sequences</taxon>
        <taxon>metagenomes</taxon>
        <taxon>ecological metagenomes</taxon>
    </lineage>
</organism>